<evidence type="ECO:0000313" key="2">
    <source>
        <dbReference type="Proteomes" id="UP001165960"/>
    </source>
</evidence>
<dbReference type="EMBL" id="QTSX02002146">
    <property type="protein sequence ID" value="KAJ9078511.1"/>
    <property type="molecule type" value="Genomic_DNA"/>
</dbReference>
<reference evidence="1" key="1">
    <citation type="submission" date="2022-04" db="EMBL/GenBank/DDBJ databases">
        <title>Genome of the entomopathogenic fungus Entomophthora muscae.</title>
        <authorList>
            <person name="Elya C."/>
            <person name="Lovett B.R."/>
            <person name="Lee E."/>
            <person name="Macias A.M."/>
            <person name="Hajek A.E."/>
            <person name="De Bivort B.L."/>
            <person name="Kasson M.T."/>
            <person name="De Fine Licht H.H."/>
            <person name="Stajich J.E."/>
        </authorList>
    </citation>
    <scope>NUCLEOTIDE SEQUENCE</scope>
    <source>
        <strain evidence="1">Berkeley</strain>
    </source>
</reference>
<protein>
    <submittedName>
        <fullName evidence="1">Uncharacterized protein</fullName>
    </submittedName>
</protein>
<dbReference type="Proteomes" id="UP001165960">
    <property type="component" value="Unassembled WGS sequence"/>
</dbReference>
<keyword evidence="2" id="KW-1185">Reference proteome</keyword>
<name>A0ACC2TVK6_9FUNG</name>
<evidence type="ECO:0000313" key="1">
    <source>
        <dbReference type="EMBL" id="KAJ9078511.1"/>
    </source>
</evidence>
<sequence>MEPEYKRQVCRFCYQPGHTLPQCNHCKLCYPRETALTNAIEKTEREEERNRDFKFEAHFDSTEPEEQKIDEEEPPLPKSSRPSMEEWREAHRKRRQASTKKTKPKQKQPHILSRQPTAQTPMETGEPAPNTEPRKPQAQRQQGNPIPIPGQRKEKGMDTDFTPEEYTSFQTGTPSVQGSFWNPNHNKSKNQHPHTHGLGHQE</sequence>
<organism evidence="1 2">
    <name type="scientific">Entomophthora muscae</name>
    <dbReference type="NCBI Taxonomy" id="34485"/>
    <lineage>
        <taxon>Eukaryota</taxon>
        <taxon>Fungi</taxon>
        <taxon>Fungi incertae sedis</taxon>
        <taxon>Zoopagomycota</taxon>
        <taxon>Entomophthoromycotina</taxon>
        <taxon>Entomophthoromycetes</taxon>
        <taxon>Entomophthorales</taxon>
        <taxon>Entomophthoraceae</taxon>
        <taxon>Entomophthora</taxon>
    </lineage>
</organism>
<gene>
    <name evidence="1" type="ORF">DSO57_1005952</name>
</gene>
<proteinExistence type="predicted"/>
<comment type="caution">
    <text evidence="1">The sequence shown here is derived from an EMBL/GenBank/DDBJ whole genome shotgun (WGS) entry which is preliminary data.</text>
</comment>
<accession>A0ACC2TVK6</accession>